<dbReference type="Proteomes" id="UP001652660">
    <property type="component" value="Chromosome 3e"/>
</dbReference>
<dbReference type="GO" id="GO:0000398">
    <property type="term" value="P:mRNA splicing, via spliceosome"/>
    <property type="evidence" value="ECO:0007669"/>
    <property type="project" value="InterPro"/>
</dbReference>
<reference evidence="2" key="1">
    <citation type="journal article" date="2025" name="Foods">
        <title>Unveiling the Microbial Signatures of Arabica Coffee Cherries: Insights into Ripeness Specific Diversity, Functional Traits, and Implications for Quality and Safety.</title>
        <authorList>
            <consortium name="RefSeq"/>
            <person name="Tenea G.N."/>
            <person name="Cifuentes V."/>
            <person name="Reyes P."/>
            <person name="Cevallos-Vallejos M."/>
        </authorList>
    </citation>
    <scope>NUCLEOTIDE SEQUENCE [LARGE SCALE GENOMIC DNA]</scope>
</reference>
<organism evidence="2 3">
    <name type="scientific">Coffea arabica</name>
    <name type="common">Arabian coffee</name>
    <dbReference type="NCBI Taxonomy" id="13443"/>
    <lineage>
        <taxon>Eukaryota</taxon>
        <taxon>Viridiplantae</taxon>
        <taxon>Streptophyta</taxon>
        <taxon>Embryophyta</taxon>
        <taxon>Tracheophyta</taxon>
        <taxon>Spermatophyta</taxon>
        <taxon>Magnoliopsida</taxon>
        <taxon>eudicotyledons</taxon>
        <taxon>Gunneridae</taxon>
        <taxon>Pentapetalae</taxon>
        <taxon>asterids</taxon>
        <taxon>lamiids</taxon>
        <taxon>Gentianales</taxon>
        <taxon>Rubiaceae</taxon>
        <taxon>Ixoroideae</taxon>
        <taxon>Gardenieae complex</taxon>
        <taxon>Bertiereae - Coffeeae clade</taxon>
        <taxon>Coffeeae</taxon>
        <taxon>Coffea</taxon>
    </lineage>
</organism>
<dbReference type="PANTHER" id="PTHR36054:SF2">
    <property type="entry name" value="PROTEIN SICKLE"/>
    <property type="match status" value="1"/>
</dbReference>
<feature type="region of interest" description="Disordered" evidence="1">
    <location>
        <begin position="122"/>
        <end position="165"/>
    </location>
</feature>
<evidence type="ECO:0000256" key="1">
    <source>
        <dbReference type="SAM" id="MobiDB-lite"/>
    </source>
</evidence>
<reference evidence="3" key="2">
    <citation type="submission" date="2025-08" db="UniProtKB">
        <authorList>
            <consortium name="RefSeq"/>
        </authorList>
    </citation>
    <scope>IDENTIFICATION</scope>
    <source>
        <tissue evidence="3">Leaves</tissue>
    </source>
</reference>
<gene>
    <name evidence="3" type="primary">LOC113736317</name>
</gene>
<protein>
    <submittedName>
        <fullName evidence="3">Protein SICKLE isoform X1</fullName>
    </submittedName>
</protein>
<proteinExistence type="predicted"/>
<dbReference type="GeneID" id="113736317"/>
<dbReference type="PANTHER" id="PTHR36054">
    <property type="entry name" value="PROTEIN SICKLE"/>
    <property type="match status" value="1"/>
</dbReference>
<evidence type="ECO:0000313" key="3">
    <source>
        <dbReference type="RefSeq" id="XP_027119024.1"/>
    </source>
</evidence>
<dbReference type="AlphaFoldDB" id="A0A6P6WUG9"/>
<feature type="compositionally biased region" description="Basic and acidic residues" evidence="1">
    <location>
        <begin position="7"/>
        <end position="23"/>
    </location>
</feature>
<name>A0A6P6WUG9_COFAR</name>
<feature type="compositionally biased region" description="Polar residues" evidence="1">
    <location>
        <begin position="208"/>
        <end position="226"/>
    </location>
</feature>
<accession>A0A6P6WUG9</accession>
<keyword evidence="2" id="KW-1185">Reference proteome</keyword>
<dbReference type="GO" id="GO:0035196">
    <property type="term" value="P:miRNA processing"/>
    <property type="evidence" value="ECO:0007669"/>
    <property type="project" value="InterPro"/>
</dbReference>
<feature type="region of interest" description="Disordered" evidence="1">
    <location>
        <begin position="1"/>
        <end position="33"/>
    </location>
</feature>
<dbReference type="RefSeq" id="XP_027119024.1">
    <property type="nucleotide sequence ID" value="XM_027263223.2"/>
</dbReference>
<sequence>MSAAMEESEKRRERLNALRREADQAGVHGDSENCMGASYTLANPLIEASVPPSVHPEPQAAPRFDYYTDPMSAFSANKRGKVSHQISPDYFTPPRPVRPDMTNPWGHPAYQAQATYCADQRMFQSPGPYHRPGPFRSPRGTPSPFGTPEGGGSTGTPTYVSSNFSRGGSVASPGFAPGGSPSFNDGHSRGYGCINSPESGYGNFGSPYPNSGRGQSRWLGNNSPQDSGRGRGRGQGYNAPVSANSGRRVGSHDFLSAEHNPGRFYNKSMVEDPWATLKPVIWMRKDAPTLGTHNSKKSWLPESIGGKKAQVSEVSHKYTSGRSFAEDLAASFHAATNYESADNNDDGDDYVE</sequence>
<dbReference type="InterPro" id="IPR039292">
    <property type="entry name" value="SICKLE"/>
</dbReference>
<dbReference type="OrthoDB" id="1935385at2759"/>
<evidence type="ECO:0000313" key="2">
    <source>
        <dbReference type="Proteomes" id="UP001652660"/>
    </source>
</evidence>
<feature type="region of interest" description="Disordered" evidence="1">
    <location>
        <begin position="202"/>
        <end position="261"/>
    </location>
</feature>